<dbReference type="STRING" id="33114.A0A2G2V9T8"/>
<keyword evidence="9" id="KW-1185">Reference proteome</keyword>
<dbReference type="GO" id="GO:0046983">
    <property type="term" value="F:protein dimerization activity"/>
    <property type="evidence" value="ECO:0007669"/>
    <property type="project" value="InterPro"/>
</dbReference>
<dbReference type="PANTHER" id="PTHR11945:SF769">
    <property type="entry name" value="AGAMOUS-LIKE MADS-BOX PROTEIN AGL62"/>
    <property type="match status" value="1"/>
</dbReference>
<dbReference type="FunFam" id="3.40.1810.10:FF:000006">
    <property type="entry name" value="Agamous-like MADS-box protein AGL62"/>
    <property type="match status" value="1"/>
</dbReference>
<dbReference type="InterPro" id="IPR002100">
    <property type="entry name" value="TF_MADSbox"/>
</dbReference>
<dbReference type="Pfam" id="PF00319">
    <property type="entry name" value="SRF-TF"/>
    <property type="match status" value="1"/>
</dbReference>
<evidence type="ECO:0000256" key="6">
    <source>
        <dbReference type="SAM" id="MobiDB-lite"/>
    </source>
</evidence>
<evidence type="ECO:0000256" key="4">
    <source>
        <dbReference type="ARBA" id="ARBA00023163"/>
    </source>
</evidence>
<gene>
    <name evidence="8" type="ORF">CQW23_30662</name>
</gene>
<dbReference type="OrthoDB" id="1898716at2759"/>
<dbReference type="Proteomes" id="UP000224567">
    <property type="component" value="Unassembled WGS sequence"/>
</dbReference>
<evidence type="ECO:0000259" key="7">
    <source>
        <dbReference type="PROSITE" id="PS50066"/>
    </source>
</evidence>
<keyword evidence="3" id="KW-0238">DNA-binding</keyword>
<evidence type="ECO:0000313" key="8">
    <source>
        <dbReference type="EMBL" id="PHT29744.1"/>
    </source>
</evidence>
<dbReference type="GO" id="GO:0000978">
    <property type="term" value="F:RNA polymerase II cis-regulatory region sequence-specific DNA binding"/>
    <property type="evidence" value="ECO:0007669"/>
    <property type="project" value="TreeGrafter"/>
</dbReference>
<evidence type="ECO:0000256" key="1">
    <source>
        <dbReference type="ARBA" id="ARBA00004123"/>
    </source>
</evidence>
<comment type="caution">
    <text evidence="8">The sequence shown here is derived from an EMBL/GenBank/DDBJ whole genome shotgun (WGS) entry which is preliminary data.</text>
</comment>
<accession>A0A2G2V9T8</accession>
<comment type="subcellular location">
    <subcellularLocation>
        <location evidence="1">Nucleus</location>
    </subcellularLocation>
</comment>
<keyword evidence="5" id="KW-0539">Nucleus</keyword>
<dbReference type="GO" id="GO:0045944">
    <property type="term" value="P:positive regulation of transcription by RNA polymerase II"/>
    <property type="evidence" value="ECO:0007669"/>
    <property type="project" value="InterPro"/>
</dbReference>
<dbReference type="PANTHER" id="PTHR11945">
    <property type="entry name" value="MADS BOX PROTEIN"/>
    <property type="match status" value="1"/>
</dbReference>
<evidence type="ECO:0000256" key="5">
    <source>
        <dbReference type="ARBA" id="ARBA00023242"/>
    </source>
</evidence>
<evidence type="ECO:0000313" key="9">
    <source>
        <dbReference type="Proteomes" id="UP000224567"/>
    </source>
</evidence>
<dbReference type="SUPFAM" id="SSF55455">
    <property type="entry name" value="SRF-like"/>
    <property type="match status" value="1"/>
</dbReference>
<dbReference type="InterPro" id="IPR036879">
    <property type="entry name" value="TF_MADSbox_sf"/>
</dbReference>
<dbReference type="PROSITE" id="PS50066">
    <property type="entry name" value="MADS_BOX_2"/>
    <property type="match status" value="1"/>
</dbReference>
<dbReference type="Gene3D" id="3.40.1810.10">
    <property type="entry name" value="Transcription factor, MADS-box"/>
    <property type="match status" value="1"/>
</dbReference>
<evidence type="ECO:0000256" key="2">
    <source>
        <dbReference type="ARBA" id="ARBA00023015"/>
    </source>
</evidence>
<feature type="region of interest" description="Disordered" evidence="6">
    <location>
        <begin position="174"/>
        <end position="202"/>
    </location>
</feature>
<keyword evidence="2" id="KW-0805">Transcription regulation</keyword>
<feature type="compositionally biased region" description="Low complexity" evidence="6">
    <location>
        <begin position="177"/>
        <end position="193"/>
    </location>
</feature>
<name>A0A2G2V9T8_CAPBA</name>
<feature type="domain" description="MADS-box" evidence="7">
    <location>
        <begin position="6"/>
        <end position="54"/>
    </location>
</feature>
<dbReference type="PRINTS" id="PR00404">
    <property type="entry name" value="MADSDOMAIN"/>
</dbReference>
<dbReference type="SMART" id="SM00432">
    <property type="entry name" value="MADS"/>
    <property type="match status" value="1"/>
</dbReference>
<dbReference type="EMBL" id="MLFT02000083">
    <property type="protein sequence ID" value="PHT29744.1"/>
    <property type="molecule type" value="Genomic_DNA"/>
</dbReference>
<dbReference type="InterPro" id="IPR033896">
    <property type="entry name" value="MEF2-like_N"/>
</dbReference>
<reference evidence="9" key="2">
    <citation type="journal article" date="2017" name="J. Anim. Genet.">
        <title>Multiple reference genome sequences of hot pepper reveal the massive evolution of plant disease resistance genes by retroduplication.</title>
        <authorList>
            <person name="Kim S."/>
            <person name="Park J."/>
            <person name="Yeom S.-I."/>
            <person name="Kim Y.-M."/>
            <person name="Seo E."/>
            <person name="Kim K.-T."/>
            <person name="Kim M.-S."/>
            <person name="Lee J.M."/>
            <person name="Cheong K."/>
            <person name="Shin H.-S."/>
            <person name="Kim S.-B."/>
            <person name="Han K."/>
            <person name="Lee J."/>
            <person name="Park M."/>
            <person name="Lee H.-A."/>
            <person name="Lee H.-Y."/>
            <person name="Lee Y."/>
            <person name="Oh S."/>
            <person name="Lee J.H."/>
            <person name="Choi E."/>
            <person name="Choi E."/>
            <person name="Lee S.E."/>
            <person name="Jeon J."/>
            <person name="Kim H."/>
            <person name="Choi G."/>
            <person name="Song H."/>
            <person name="Lee J."/>
            <person name="Lee S.-C."/>
            <person name="Kwon J.-K."/>
            <person name="Lee H.-Y."/>
            <person name="Koo N."/>
            <person name="Hong Y."/>
            <person name="Kim R.W."/>
            <person name="Kang W.-H."/>
            <person name="Huh J.H."/>
            <person name="Kang B.-C."/>
            <person name="Yang T.-J."/>
            <person name="Lee Y.-H."/>
            <person name="Bennetzen J.L."/>
            <person name="Choi D."/>
        </authorList>
    </citation>
    <scope>NUCLEOTIDE SEQUENCE [LARGE SCALE GENOMIC DNA]</scope>
    <source>
        <strain evidence="9">cv. PBC81</strain>
    </source>
</reference>
<proteinExistence type="predicted"/>
<keyword evidence="4" id="KW-0804">Transcription</keyword>
<dbReference type="CDD" id="cd00265">
    <property type="entry name" value="MADS_MEF2_like"/>
    <property type="match status" value="1"/>
</dbReference>
<dbReference type="GO" id="GO:0005634">
    <property type="term" value="C:nucleus"/>
    <property type="evidence" value="ECO:0007669"/>
    <property type="project" value="UniProtKB-SubCell"/>
</dbReference>
<dbReference type="GO" id="GO:0000981">
    <property type="term" value="F:DNA-binding transcription factor activity, RNA polymerase II-specific"/>
    <property type="evidence" value="ECO:0007669"/>
    <property type="project" value="TreeGrafter"/>
</dbReference>
<dbReference type="AlphaFoldDB" id="A0A2G2V9T8"/>
<protein>
    <recommendedName>
        <fullName evidence="7">MADS-box domain-containing protein</fullName>
    </recommendedName>
</protein>
<evidence type="ECO:0000256" key="3">
    <source>
        <dbReference type="ARBA" id="ARBA00023125"/>
    </source>
</evidence>
<reference evidence="8 9" key="1">
    <citation type="journal article" date="2017" name="Genome Biol.">
        <title>New reference genome sequences of hot pepper reveal the massive evolution of plant disease-resistance genes by retroduplication.</title>
        <authorList>
            <person name="Kim S."/>
            <person name="Park J."/>
            <person name="Yeom S.I."/>
            <person name="Kim Y.M."/>
            <person name="Seo E."/>
            <person name="Kim K.T."/>
            <person name="Kim M.S."/>
            <person name="Lee J.M."/>
            <person name="Cheong K."/>
            <person name="Shin H.S."/>
            <person name="Kim S.B."/>
            <person name="Han K."/>
            <person name="Lee J."/>
            <person name="Park M."/>
            <person name="Lee H.A."/>
            <person name="Lee H.Y."/>
            <person name="Lee Y."/>
            <person name="Oh S."/>
            <person name="Lee J.H."/>
            <person name="Choi E."/>
            <person name="Choi E."/>
            <person name="Lee S.E."/>
            <person name="Jeon J."/>
            <person name="Kim H."/>
            <person name="Choi G."/>
            <person name="Song H."/>
            <person name="Lee J."/>
            <person name="Lee S.C."/>
            <person name="Kwon J.K."/>
            <person name="Lee H.Y."/>
            <person name="Koo N."/>
            <person name="Hong Y."/>
            <person name="Kim R.W."/>
            <person name="Kang W.H."/>
            <person name="Huh J.H."/>
            <person name="Kang B.C."/>
            <person name="Yang T.J."/>
            <person name="Lee Y.H."/>
            <person name="Bennetzen J.L."/>
            <person name="Choi D."/>
        </authorList>
    </citation>
    <scope>NUCLEOTIDE SEQUENCE [LARGE SCALE GENOMIC DNA]</scope>
    <source>
        <strain evidence="9">cv. PBC81</strain>
    </source>
</reference>
<sequence>MARLSKGRKKVEIVKMKNESNMQVTFSKRRAGLFKKASELCTLCGAEIATVVFSPGKANKVYSFGHPSVELLVDRFLGRDLPSPNDDDRYNHLIRAHRNTGQRGLNKEVMDMQESLHKEKAIGKSLLESGREAYDRLSLSQLEQLKEALEAQKRKVEFEAKLQQMGSDAPLPFLTFGSALSSTSGDGASSSHGPNVGAPFPN</sequence>
<organism evidence="8 9">
    <name type="scientific">Capsicum baccatum</name>
    <name type="common">Peruvian pepper</name>
    <dbReference type="NCBI Taxonomy" id="33114"/>
    <lineage>
        <taxon>Eukaryota</taxon>
        <taxon>Viridiplantae</taxon>
        <taxon>Streptophyta</taxon>
        <taxon>Embryophyta</taxon>
        <taxon>Tracheophyta</taxon>
        <taxon>Spermatophyta</taxon>
        <taxon>Magnoliopsida</taxon>
        <taxon>eudicotyledons</taxon>
        <taxon>Gunneridae</taxon>
        <taxon>Pentapetalae</taxon>
        <taxon>asterids</taxon>
        <taxon>lamiids</taxon>
        <taxon>Solanales</taxon>
        <taxon>Solanaceae</taxon>
        <taxon>Solanoideae</taxon>
        <taxon>Capsiceae</taxon>
        <taxon>Capsicum</taxon>
    </lineage>
</organism>